<protein>
    <submittedName>
        <fullName evidence="1">Uncharacterized protein</fullName>
    </submittedName>
</protein>
<keyword evidence="2" id="KW-1185">Reference proteome</keyword>
<organism evidence="1 2">
    <name type="scientific">Kribbella capetownensis</name>
    <dbReference type="NCBI Taxonomy" id="1572659"/>
    <lineage>
        <taxon>Bacteria</taxon>
        <taxon>Bacillati</taxon>
        <taxon>Actinomycetota</taxon>
        <taxon>Actinomycetes</taxon>
        <taxon>Propionibacteriales</taxon>
        <taxon>Kribbellaceae</taxon>
        <taxon>Kribbella</taxon>
    </lineage>
</organism>
<reference evidence="1 2" key="1">
    <citation type="submission" date="2019-02" db="EMBL/GenBank/DDBJ databases">
        <title>Kribbella capetownensis sp. nov. and Kribbella speibonae sp. nov., isolated from soil.</title>
        <authorList>
            <person name="Curtis S.M."/>
            <person name="Norton I."/>
            <person name="Everest G.J."/>
            <person name="Meyers P.R."/>
        </authorList>
    </citation>
    <scope>NUCLEOTIDE SEQUENCE [LARGE SCALE GENOMIC DNA]</scope>
    <source>
        <strain evidence="1 2">YM53</strain>
    </source>
</reference>
<dbReference type="RefSeq" id="WP_131514255.1">
    <property type="nucleotide sequence ID" value="NZ_SJKD01000003.1"/>
</dbReference>
<proteinExistence type="predicted"/>
<dbReference type="EMBL" id="SJKD01000003">
    <property type="protein sequence ID" value="TCC49731.1"/>
    <property type="molecule type" value="Genomic_DNA"/>
</dbReference>
<comment type="caution">
    <text evidence="1">The sequence shown here is derived from an EMBL/GenBank/DDBJ whole genome shotgun (WGS) entry which is preliminary data.</text>
</comment>
<evidence type="ECO:0000313" key="2">
    <source>
        <dbReference type="Proteomes" id="UP000293342"/>
    </source>
</evidence>
<dbReference type="AlphaFoldDB" id="A0A4R0JQV5"/>
<dbReference type="Proteomes" id="UP000293342">
    <property type="component" value="Unassembled WGS sequence"/>
</dbReference>
<evidence type="ECO:0000313" key="1">
    <source>
        <dbReference type="EMBL" id="TCC49731.1"/>
    </source>
</evidence>
<accession>A0A4R0JQV5</accession>
<gene>
    <name evidence="1" type="ORF">E0H75_15500</name>
</gene>
<name>A0A4R0JQV5_9ACTN</name>
<sequence>MSQAQSGDWSKGEIMQAGCKTQVTFFSFDNPKADVAVLAQASLRYDGLDLRVSRNDDGDAQAWASMTIPSGHLQVSLSHLVALLALAEDTTPNEILERTRSELVRQGYELKRRPRQRIERGR</sequence>